<comment type="similarity">
    <text evidence="2 5">Belongs to the nitrile hydratase subunit beta family.</text>
</comment>
<dbReference type="EMBL" id="CP098747">
    <property type="protein sequence ID" value="USG60995.1"/>
    <property type="molecule type" value="Genomic_DNA"/>
</dbReference>
<dbReference type="NCBIfam" id="TIGR03888">
    <property type="entry name" value="nitrile_beta"/>
    <property type="match status" value="1"/>
</dbReference>
<evidence type="ECO:0000259" key="7">
    <source>
        <dbReference type="Pfam" id="PF21006"/>
    </source>
</evidence>
<dbReference type="Pfam" id="PF21006">
    <property type="entry name" value="NHase_beta_N"/>
    <property type="match status" value="1"/>
</dbReference>
<dbReference type="EC" id="4.2.1.84" evidence="5"/>
<keyword evidence="3 5" id="KW-0456">Lyase</keyword>
<evidence type="ECO:0000256" key="3">
    <source>
        <dbReference type="ARBA" id="ARBA00023239"/>
    </source>
</evidence>
<evidence type="ECO:0000313" key="9">
    <source>
        <dbReference type="Proteomes" id="UP001056291"/>
    </source>
</evidence>
<keyword evidence="9" id="KW-1185">Reference proteome</keyword>
<evidence type="ECO:0000259" key="6">
    <source>
        <dbReference type="Pfam" id="PF02211"/>
    </source>
</evidence>
<feature type="domain" description="Nitrile hydratase beta subunit" evidence="6">
    <location>
        <begin position="128"/>
        <end position="220"/>
    </location>
</feature>
<dbReference type="InterPro" id="IPR042262">
    <property type="entry name" value="CN_hydtase_beta_C"/>
</dbReference>
<name>A0ABY4W1A3_9PROT</name>
<evidence type="ECO:0000256" key="4">
    <source>
        <dbReference type="ARBA" id="ARBA00044877"/>
    </source>
</evidence>
<dbReference type="SUPFAM" id="SSF50090">
    <property type="entry name" value="Electron transport accessory proteins"/>
    <property type="match status" value="1"/>
</dbReference>
<dbReference type="Gene3D" id="2.30.30.50">
    <property type="match status" value="1"/>
</dbReference>
<comment type="function">
    <text evidence="1 5">NHase catalyzes the hydration of various nitrile compounds to the corresponding amides.</text>
</comment>
<dbReference type="GO" id="GO:0018822">
    <property type="term" value="F:nitrile hydratase activity"/>
    <property type="evidence" value="ECO:0007669"/>
    <property type="project" value="UniProtKB-EC"/>
</dbReference>
<dbReference type="Gene3D" id="1.10.472.20">
    <property type="entry name" value="Nitrile hydratase, beta subunit"/>
    <property type="match status" value="1"/>
</dbReference>
<dbReference type="InterPro" id="IPR008990">
    <property type="entry name" value="Elect_transpt_acc-like_dom_sf"/>
</dbReference>
<dbReference type="InterPro" id="IPR049054">
    <property type="entry name" value="CN_hydtase_beta-like_N"/>
</dbReference>
<dbReference type="RefSeq" id="WP_251933973.1">
    <property type="nucleotide sequence ID" value="NZ_CP098747.1"/>
</dbReference>
<evidence type="ECO:0000313" key="8">
    <source>
        <dbReference type="EMBL" id="USG60995.1"/>
    </source>
</evidence>
<organism evidence="8 9">
    <name type="scientific">Sneathiella marina</name>
    <dbReference type="NCBI Taxonomy" id="2950108"/>
    <lineage>
        <taxon>Bacteria</taxon>
        <taxon>Pseudomonadati</taxon>
        <taxon>Pseudomonadota</taxon>
        <taxon>Alphaproteobacteria</taxon>
        <taxon>Sneathiellales</taxon>
        <taxon>Sneathiellaceae</taxon>
        <taxon>Sneathiella</taxon>
    </lineage>
</organism>
<dbReference type="PIRSF" id="PIRSF001427">
    <property type="entry name" value="NHase_beta"/>
    <property type="match status" value="1"/>
</dbReference>
<dbReference type="InterPro" id="IPR024690">
    <property type="entry name" value="CN_hydtase_beta_dom_C"/>
</dbReference>
<dbReference type="Pfam" id="PF02211">
    <property type="entry name" value="NHase_beta_C"/>
    <property type="match status" value="1"/>
</dbReference>
<evidence type="ECO:0000256" key="2">
    <source>
        <dbReference type="ARBA" id="ARBA00009098"/>
    </source>
</evidence>
<sequence>MDGIHDLGGMHGFGPVPIKEEDVAFKWHCQRRAFALVQALAGPTPYVADMHRQKIEQLPAVDYLRWDYFDKWLYATEELMKDAGLVSEDELREGKMQFSVDLDAHPPSRPEALVDAMKTGQDMRFPPADYPAGFIVGQTVRVRANCPQGHTRVPRYVRGRLGKITKDEGVFQFADTVAAGQGPHPQHCYNVAFSAKALWGENAENPGDYVYLDLAEAYLEHI</sequence>
<accession>A0ABY4W1A3</accession>
<reference evidence="8" key="1">
    <citation type="submission" date="2022-06" db="EMBL/GenBank/DDBJ databases">
        <title>Sneathiella actinostolidae sp. nov., isolated from a sea anemonein the Western Pacific Ocean.</title>
        <authorList>
            <person name="Wei M.J."/>
        </authorList>
    </citation>
    <scope>NUCLEOTIDE SEQUENCE</scope>
    <source>
        <strain evidence="8">PHK-P5</strain>
    </source>
</reference>
<comment type="catalytic activity">
    <reaction evidence="4 5">
        <text>an aliphatic primary amide = an aliphatic nitrile + H2O</text>
        <dbReference type="Rhea" id="RHEA:12673"/>
        <dbReference type="ChEBI" id="CHEBI:15377"/>
        <dbReference type="ChEBI" id="CHEBI:65285"/>
        <dbReference type="ChEBI" id="CHEBI:80291"/>
        <dbReference type="EC" id="4.2.1.84"/>
    </reaction>
</comment>
<dbReference type="Proteomes" id="UP001056291">
    <property type="component" value="Chromosome"/>
</dbReference>
<protein>
    <recommendedName>
        <fullName evidence="5">Nitrile hydratase subunit beta</fullName>
        <shortName evidence="5">NHase</shortName>
        <ecNumber evidence="5">4.2.1.84</ecNumber>
    </recommendedName>
</protein>
<gene>
    <name evidence="8" type="primary">nthB</name>
    <name evidence="8" type="ORF">NBZ79_17705</name>
</gene>
<proteinExistence type="inferred from homology"/>
<evidence type="ECO:0000256" key="5">
    <source>
        <dbReference type="PIRNR" id="PIRNR001427"/>
    </source>
</evidence>
<feature type="domain" description="Nitrile hydratase beta subunit-like N-terminal" evidence="7">
    <location>
        <begin position="1"/>
        <end position="103"/>
    </location>
</feature>
<evidence type="ECO:0000256" key="1">
    <source>
        <dbReference type="ARBA" id="ARBA00004042"/>
    </source>
</evidence>
<dbReference type="InterPro" id="IPR003168">
    <property type="entry name" value="Nitrile_hydratase_bsu"/>
</dbReference>